<name>A0A2P4WZK5_9STRA</name>
<proteinExistence type="predicted"/>
<dbReference type="Proteomes" id="UP000237271">
    <property type="component" value="Unassembled WGS sequence"/>
</dbReference>
<dbReference type="PANTHER" id="PTHR33050">
    <property type="entry name" value="REVERSE TRANSCRIPTASE DOMAIN-CONTAINING PROTEIN"/>
    <property type="match status" value="1"/>
</dbReference>
<dbReference type="InterPro" id="IPR052055">
    <property type="entry name" value="Hepadnavirus_pol/RT"/>
</dbReference>
<dbReference type="PANTHER" id="PTHR33050:SF7">
    <property type="entry name" value="RIBONUCLEASE H"/>
    <property type="match status" value="1"/>
</dbReference>
<protein>
    <submittedName>
        <fullName evidence="1">Uncharacterized protein</fullName>
    </submittedName>
</protein>
<gene>
    <name evidence="1" type="ORF">PHPALM_36585</name>
</gene>
<sequence>MVQLDMRARLHASEREHPSIPVPTSLTCSPCVAAQPHIDTTLRDALSALVSKGTLTLEATVVLWRNETDDDPRPTKALDPLDILLHGYDHREQVVVVAARGVSHTFIDPRPSDSTLLMNHSRVRPFDRAVDRSISEGQANDTYLVLAPPLALAWDTDPSKARRLIHNLSYPRAQSINACLTQAEFPTSALRAFAALHGVSSSYPRLIARIDQAGATFRVDGIAGVLRHIWRGNLLSGLTREPPLAGPQGARHRPFFSYVWVDDHLLVETERENRLKLAKAALRLSMLATLGPDAINEVKFSTWSTKLVRQVVKALSRLREVIVAARATLHQLEKLLGSLCHISLCYRSARVFFHRLHVMWRRAPRFGSERVSTSVLQALQWFEALLHHDAVNGISTSLLVGTWEPCELLSMDASVSGLVVLYPAISEYFRVQFDSAETPSLRATTPFGINTRELLNAVFRRPGVGASVEAYAADIKHPIHVRCWIDNFSATAWIARHQAYHSAGQELLRVVLYSEVELGLHVSAEHIPLVDTGSRAWFGTGLCD</sequence>
<dbReference type="EMBL" id="NCKW01020168">
    <property type="protein sequence ID" value="POM58731.1"/>
    <property type="molecule type" value="Genomic_DNA"/>
</dbReference>
<dbReference type="AlphaFoldDB" id="A0A2P4WZK5"/>
<keyword evidence="2" id="KW-1185">Reference proteome</keyword>
<dbReference type="OrthoDB" id="129365at2759"/>
<evidence type="ECO:0000313" key="1">
    <source>
        <dbReference type="EMBL" id="POM58731.1"/>
    </source>
</evidence>
<organism evidence="1 2">
    <name type="scientific">Phytophthora palmivora</name>
    <dbReference type="NCBI Taxonomy" id="4796"/>
    <lineage>
        <taxon>Eukaryota</taxon>
        <taxon>Sar</taxon>
        <taxon>Stramenopiles</taxon>
        <taxon>Oomycota</taxon>
        <taxon>Peronosporomycetes</taxon>
        <taxon>Peronosporales</taxon>
        <taxon>Peronosporaceae</taxon>
        <taxon>Phytophthora</taxon>
    </lineage>
</organism>
<reference evidence="1 2" key="1">
    <citation type="journal article" date="2017" name="Genome Biol. Evol.">
        <title>Phytophthora megakarya and P. palmivora, closely related causal agents of cacao black pod rot, underwent increases in genome sizes and gene numbers by different mechanisms.</title>
        <authorList>
            <person name="Ali S.S."/>
            <person name="Shao J."/>
            <person name="Lary D.J."/>
            <person name="Kronmiller B."/>
            <person name="Shen D."/>
            <person name="Strem M.D."/>
            <person name="Amoako-Attah I."/>
            <person name="Akrofi A.Y."/>
            <person name="Begoude B.A."/>
            <person name="Ten Hoopen G.M."/>
            <person name="Coulibaly K."/>
            <person name="Kebe B.I."/>
            <person name="Melnick R.L."/>
            <person name="Guiltinan M.J."/>
            <person name="Tyler B.M."/>
            <person name="Meinhardt L.W."/>
            <person name="Bailey B.A."/>
        </authorList>
    </citation>
    <scope>NUCLEOTIDE SEQUENCE [LARGE SCALE GENOMIC DNA]</scope>
    <source>
        <strain evidence="2">sbr112.9</strain>
    </source>
</reference>
<evidence type="ECO:0000313" key="2">
    <source>
        <dbReference type="Proteomes" id="UP000237271"/>
    </source>
</evidence>
<comment type="caution">
    <text evidence="1">The sequence shown here is derived from an EMBL/GenBank/DDBJ whole genome shotgun (WGS) entry which is preliminary data.</text>
</comment>
<accession>A0A2P4WZK5</accession>